<protein>
    <recommendedName>
        <fullName evidence="6">Extracellular membrane protein CFEM domain-containing protein</fullName>
    </recommendedName>
</protein>
<feature type="chain" id="PRO_5008059819" description="Extracellular membrane protein CFEM domain-containing protein" evidence="3">
    <location>
        <begin position="26"/>
        <end position="310"/>
    </location>
</feature>
<dbReference type="RefSeq" id="XP_018388636.1">
    <property type="nucleotide sequence ID" value="XM_018529639.1"/>
</dbReference>
<dbReference type="VEuPathDB" id="FungiDB:CC77DRAFT_1092585"/>
<dbReference type="EMBL" id="KV441473">
    <property type="protein sequence ID" value="OAG23215.1"/>
    <property type="molecule type" value="Genomic_DNA"/>
</dbReference>
<evidence type="ECO:0000313" key="4">
    <source>
        <dbReference type="EMBL" id="OAG23215.1"/>
    </source>
</evidence>
<name>A0A177DTY9_ALTAL</name>
<accession>A0A177DTY9</accession>
<sequence>MVISSHRAILLHSLCFIICLSIVVAETYTNAACNAVEATMGSCAQRWDSIRTECTNSVTTNTIWPGPCECSYYANDLPCFDEQAACANQVWTQLPQWFRDGVTSCLMKDESYTIRAQLGSVENPFSTTGIAGNVTRATAAQTGRMISSPTVSSTTGSFNVPSATTNSHSTIYTPLSTSATVSGIQRASSSGFSAGSKAGIGVGITIGILTTIALAVWLVKRKRRSLSDEATETESGTAELHNKDVKIYETEVETYSKHELAAGSRPELGGNPRSELDGGATREIPGIHALHEVDGQAMDGPGGRFTERQD</sequence>
<feature type="transmembrane region" description="Helical" evidence="2">
    <location>
        <begin position="198"/>
        <end position="219"/>
    </location>
</feature>
<keyword evidence="2" id="KW-0812">Transmembrane</keyword>
<evidence type="ECO:0000256" key="3">
    <source>
        <dbReference type="SAM" id="SignalP"/>
    </source>
</evidence>
<keyword evidence="3" id="KW-0732">Signal</keyword>
<organism evidence="4 5">
    <name type="scientific">Alternaria alternata</name>
    <name type="common">Alternaria rot fungus</name>
    <name type="synonym">Torula alternata</name>
    <dbReference type="NCBI Taxonomy" id="5599"/>
    <lineage>
        <taxon>Eukaryota</taxon>
        <taxon>Fungi</taxon>
        <taxon>Dikarya</taxon>
        <taxon>Ascomycota</taxon>
        <taxon>Pezizomycotina</taxon>
        <taxon>Dothideomycetes</taxon>
        <taxon>Pleosporomycetidae</taxon>
        <taxon>Pleosporales</taxon>
        <taxon>Pleosporineae</taxon>
        <taxon>Pleosporaceae</taxon>
        <taxon>Alternaria</taxon>
        <taxon>Alternaria sect. Alternaria</taxon>
        <taxon>Alternaria alternata complex</taxon>
    </lineage>
</organism>
<dbReference type="Proteomes" id="UP000077248">
    <property type="component" value="Unassembled WGS sequence"/>
</dbReference>
<keyword evidence="5" id="KW-1185">Reference proteome</keyword>
<keyword evidence="2" id="KW-0472">Membrane</keyword>
<feature type="region of interest" description="Disordered" evidence="1">
    <location>
        <begin position="258"/>
        <end position="310"/>
    </location>
</feature>
<evidence type="ECO:0008006" key="6">
    <source>
        <dbReference type="Google" id="ProtNLM"/>
    </source>
</evidence>
<gene>
    <name evidence="4" type="ORF">CC77DRAFT_1092585</name>
</gene>
<keyword evidence="2" id="KW-1133">Transmembrane helix</keyword>
<evidence type="ECO:0000256" key="1">
    <source>
        <dbReference type="SAM" id="MobiDB-lite"/>
    </source>
</evidence>
<dbReference type="AlphaFoldDB" id="A0A177DTY9"/>
<reference evidence="4 5" key="1">
    <citation type="submission" date="2016-05" db="EMBL/GenBank/DDBJ databases">
        <title>Comparative analysis of secretome profiles of manganese(II)-oxidizing ascomycete fungi.</title>
        <authorList>
            <consortium name="DOE Joint Genome Institute"/>
            <person name="Zeiner C.A."/>
            <person name="Purvine S.O."/>
            <person name="Zink E.M."/>
            <person name="Wu S."/>
            <person name="Pasa-Tolic L."/>
            <person name="Chaput D.L."/>
            <person name="Haridas S."/>
            <person name="Grigoriev I.V."/>
            <person name="Santelli C.M."/>
            <person name="Hansel C.M."/>
        </authorList>
    </citation>
    <scope>NUCLEOTIDE SEQUENCE [LARGE SCALE GENOMIC DNA]</scope>
    <source>
        <strain evidence="4 5">SRC1lrK2f</strain>
    </source>
</reference>
<dbReference type="GeneID" id="29115233"/>
<feature type="signal peptide" evidence="3">
    <location>
        <begin position="1"/>
        <end position="25"/>
    </location>
</feature>
<evidence type="ECO:0000313" key="5">
    <source>
        <dbReference type="Proteomes" id="UP000077248"/>
    </source>
</evidence>
<evidence type="ECO:0000256" key="2">
    <source>
        <dbReference type="SAM" id="Phobius"/>
    </source>
</evidence>
<dbReference type="KEGG" id="aalt:CC77DRAFT_1092585"/>
<proteinExistence type="predicted"/>